<reference evidence="1 2" key="1">
    <citation type="submission" date="2024-11" db="EMBL/GenBank/DDBJ databases">
        <authorList>
            <person name="Heng Y.C."/>
            <person name="Lim A.C.H."/>
            <person name="Lee J.K.Y."/>
            <person name="Kittelmann S."/>
        </authorList>
    </citation>
    <scope>NUCLEOTIDE SEQUENCE [LARGE SCALE GENOMIC DNA]</scope>
    <source>
        <strain evidence="1 2">WILCCON 0269</strain>
    </source>
</reference>
<comment type="caution">
    <text evidence="1">The sequence shown here is derived from an EMBL/GenBank/DDBJ whole genome shotgun (WGS) entry which is preliminary data.</text>
</comment>
<organism evidence="1 2">
    <name type="scientific">Candidatus Clostridium eludens</name>
    <dbReference type="NCBI Taxonomy" id="3381663"/>
    <lineage>
        <taxon>Bacteria</taxon>
        <taxon>Bacillati</taxon>
        <taxon>Bacillota</taxon>
        <taxon>Clostridia</taxon>
        <taxon>Eubacteriales</taxon>
        <taxon>Clostridiaceae</taxon>
        <taxon>Clostridium</taxon>
    </lineage>
</organism>
<protein>
    <submittedName>
        <fullName evidence="1">Uncharacterized protein</fullName>
    </submittedName>
</protein>
<evidence type="ECO:0000313" key="1">
    <source>
        <dbReference type="EMBL" id="MFL0197482.1"/>
    </source>
</evidence>
<dbReference type="EMBL" id="JBJHZX010000031">
    <property type="protein sequence ID" value="MFL0197482.1"/>
    <property type="molecule type" value="Genomic_DNA"/>
</dbReference>
<gene>
    <name evidence="1" type="ORF">ACJDU8_18215</name>
</gene>
<accession>A0ABW8SN34</accession>
<evidence type="ECO:0000313" key="2">
    <source>
        <dbReference type="Proteomes" id="UP001623660"/>
    </source>
</evidence>
<name>A0ABW8SN34_9CLOT</name>
<proteinExistence type="predicted"/>
<dbReference type="Proteomes" id="UP001623660">
    <property type="component" value="Unassembled WGS sequence"/>
</dbReference>
<keyword evidence="2" id="KW-1185">Reference proteome</keyword>
<sequence>MWIIIATTVYVCIMSVILALCKAASIADEQDEGIYSEDTKEVDENQNVRNL</sequence>
<dbReference type="RefSeq" id="WP_406793586.1">
    <property type="nucleotide sequence ID" value="NZ_JBJHZX010000031.1"/>
</dbReference>